<gene>
    <name evidence="1" type="primary">mptE</name>
    <name evidence="4" type="ORF">HZS54_00760</name>
</gene>
<keyword evidence="1" id="KW-0808">Transferase</keyword>
<feature type="compositionally biased region" description="Low complexity" evidence="2">
    <location>
        <begin position="49"/>
        <end position="62"/>
    </location>
</feature>
<dbReference type="UniPathway" id="UPA00077">
    <property type="reaction ID" value="UER00155"/>
</dbReference>
<comment type="similarity">
    <text evidence="1">Belongs to the archaeal 6-HMPDK family.</text>
</comment>
<dbReference type="GO" id="GO:0016301">
    <property type="term" value="F:kinase activity"/>
    <property type="evidence" value="ECO:0007669"/>
    <property type="project" value="UniProtKB-KW"/>
</dbReference>
<keyword evidence="1" id="KW-0067">ATP-binding</keyword>
<dbReference type="OrthoDB" id="34207at2157"/>
<evidence type="ECO:0000313" key="4">
    <source>
        <dbReference type="EMBL" id="QLH80241.1"/>
    </source>
</evidence>
<dbReference type="GO" id="GO:0000287">
    <property type="term" value="F:magnesium ion binding"/>
    <property type="evidence" value="ECO:0007669"/>
    <property type="project" value="UniProtKB-UniRule"/>
</dbReference>
<evidence type="ECO:0000313" key="5">
    <source>
        <dbReference type="Proteomes" id="UP000509346"/>
    </source>
</evidence>
<dbReference type="Proteomes" id="UP000509346">
    <property type="component" value="Chromosome"/>
</dbReference>
<keyword evidence="1" id="KW-0460">Magnesium</keyword>
<comment type="cofactor">
    <cofactor evidence="1">
        <name>Mg(2+)</name>
        <dbReference type="ChEBI" id="CHEBI:18420"/>
    </cofactor>
</comment>
<dbReference type="InterPro" id="IPR002826">
    <property type="entry name" value="MptE-like"/>
</dbReference>
<dbReference type="GO" id="GO:0046656">
    <property type="term" value="P:folic acid biosynthetic process"/>
    <property type="evidence" value="ECO:0007669"/>
    <property type="project" value="UniProtKB-KW"/>
</dbReference>
<proteinExistence type="inferred from homology"/>
<dbReference type="PANTHER" id="PTHR39648:SF1">
    <property type="entry name" value="6-HYDROXYMETHYL-7,8-DIHYDROPTERIN PYROPHOSPHOKINASE"/>
    <property type="match status" value="1"/>
</dbReference>
<evidence type="ECO:0000256" key="2">
    <source>
        <dbReference type="SAM" id="MobiDB-lite"/>
    </source>
</evidence>
<keyword evidence="5" id="KW-1185">Reference proteome</keyword>
<dbReference type="EC" id="2.7.6.3" evidence="1"/>
<dbReference type="KEGG" id="hpel:HZS54_00760"/>
<dbReference type="GeneID" id="56081075"/>
<dbReference type="GO" id="GO:0046654">
    <property type="term" value="P:tetrahydrofolate biosynthetic process"/>
    <property type="evidence" value="ECO:0007669"/>
    <property type="project" value="UniProtKB-UniRule"/>
</dbReference>
<dbReference type="GO" id="GO:0005524">
    <property type="term" value="F:ATP binding"/>
    <property type="evidence" value="ECO:0007669"/>
    <property type="project" value="UniProtKB-UniRule"/>
</dbReference>
<evidence type="ECO:0000259" key="3">
    <source>
        <dbReference type="Pfam" id="PF01973"/>
    </source>
</evidence>
<dbReference type="AlphaFoldDB" id="A0A7D5P6C0"/>
<comment type="catalytic activity">
    <reaction evidence="1">
        <text>6-hydroxymethyl-7,8-dihydropterin + ATP = (7,8-dihydropterin-6-yl)methyl diphosphate + AMP + H(+)</text>
        <dbReference type="Rhea" id="RHEA:11412"/>
        <dbReference type="ChEBI" id="CHEBI:15378"/>
        <dbReference type="ChEBI" id="CHEBI:30616"/>
        <dbReference type="ChEBI" id="CHEBI:44841"/>
        <dbReference type="ChEBI" id="CHEBI:72950"/>
        <dbReference type="ChEBI" id="CHEBI:456215"/>
        <dbReference type="EC" id="2.7.6.3"/>
    </reaction>
</comment>
<evidence type="ECO:0000256" key="1">
    <source>
        <dbReference type="HAMAP-Rule" id="MF_02131"/>
    </source>
</evidence>
<reference evidence="4 5" key="1">
    <citation type="submission" date="2020-07" db="EMBL/GenBank/DDBJ databases">
        <title>Halosimplex litoreum sp. nov. and Halosimplex rubrum sp. nov., isolated from different salt environments.</title>
        <authorList>
            <person name="Cui H."/>
        </authorList>
    </citation>
    <scope>NUCLEOTIDE SEQUENCE [LARGE SCALE GENOMIC DNA]</scope>
    <source>
        <strain evidence="4 5">R2</strain>
    </source>
</reference>
<protein>
    <recommendedName>
        <fullName evidence="1">6-hydroxymethyl-7,8-dihydropterin pyrophosphokinase</fullName>
        <shortName evidence="1">HPPK</shortName>
        <ecNumber evidence="1">2.7.6.3</ecNumber>
    </recommendedName>
    <alternativeName>
        <fullName evidence="1">2-amino-4-hydroxy-6-hydroxymethyldihydropteridine pyrophosphokinase</fullName>
    </alternativeName>
    <alternativeName>
        <fullName evidence="1">6-hydroxymethyl-7,8-dihydropterin diphosphokinase</fullName>
        <shortName evidence="1">6-HMPDK</shortName>
    </alternativeName>
    <alternativeName>
        <fullName evidence="1">7,8-dihydro-6-hydroxymethylpterin diphosphokinase</fullName>
    </alternativeName>
    <alternativeName>
        <fullName evidence="1">7,8-dihydro-6-hydroxymethylpterin pyrophosphokinase</fullName>
        <shortName evidence="1">PPPK</shortName>
    </alternativeName>
</protein>
<dbReference type="HAMAP" id="MF_02131">
    <property type="entry name" value="HMPDK_arch"/>
    <property type="match status" value="1"/>
</dbReference>
<dbReference type="RefSeq" id="WP_179920073.1">
    <property type="nucleotide sequence ID" value="NZ_CP058909.1"/>
</dbReference>
<name>A0A7D5P6C0_9EURY</name>
<organism evidence="4 5">
    <name type="scientific">Halosimplex pelagicum</name>
    <dbReference type="NCBI Taxonomy" id="869886"/>
    <lineage>
        <taxon>Archaea</taxon>
        <taxon>Methanobacteriati</taxon>
        <taxon>Methanobacteriota</taxon>
        <taxon>Stenosarchaea group</taxon>
        <taxon>Halobacteria</taxon>
        <taxon>Halobacteriales</taxon>
        <taxon>Haloarculaceae</taxon>
        <taxon>Halosimplex</taxon>
    </lineage>
</organism>
<feature type="domain" description="6-hydroxymethylpterin diphosphokinase MptE-like" evidence="3">
    <location>
        <begin position="69"/>
        <end position="207"/>
    </location>
</feature>
<keyword evidence="1" id="KW-0418">Kinase</keyword>
<dbReference type="GO" id="GO:0003848">
    <property type="term" value="F:2-amino-4-hydroxy-6-hydroxymethyldihydropteridine diphosphokinase activity"/>
    <property type="evidence" value="ECO:0007669"/>
    <property type="project" value="UniProtKB-UniRule"/>
</dbReference>
<comment type="pathway">
    <text evidence="1">Cofactor biosynthesis; tetrahydrofolate biosynthesis; 2-amino-4-hydroxy-6-hydroxymethyl-7,8-dihydropteridine diphosphate from 7,8-dihydroneopterin triphosphate: step 4/4.</text>
</comment>
<accession>A0A7D5P6C0</accession>
<comment type="function">
    <text evidence="1">Catalyzes the transfer of diphosphate from ATP to 6-hydroxymethyl-7,8-dihydropterin (6-HMD), leading to 6-hydroxymethyl-7,8-dihydropterin diphosphate (6-HMDP).</text>
</comment>
<keyword evidence="1" id="KW-0289">Folate biosynthesis</keyword>
<dbReference type="InterPro" id="IPR027510">
    <property type="entry name" value="HMPDK_MptE"/>
</dbReference>
<dbReference type="PANTHER" id="PTHR39648">
    <property type="entry name" value="6-HYDROXYMETHYL-7,8-DIHYDROPTERIN PYROPHOSPHOKINASE"/>
    <property type="match status" value="1"/>
</dbReference>
<keyword evidence="1" id="KW-0547">Nucleotide-binding</keyword>
<sequence>MEFHDWEPVYDAILADMEFDRAADERARDLLADLVSDGEPRGQDGAGSGAPASDAPGDSPSPLALADIDFRGETIAIAGAGPSLDADLDRIERADAVVAASDAATRLREAGLAVDCMVTDLDEEGDVARELTAEGTPVAVHAHGDNRSALRERVPELAVASVLPTTQAAPAGPVRNPGGFTDGDRAAFLADHCGAAELVFAGWDFDDPDVDPLKARKLVWAERLLRWLELRRGDRFAVLDGRRAGIDESALPV</sequence>
<dbReference type="Pfam" id="PF01973">
    <property type="entry name" value="MptE-like"/>
    <property type="match status" value="1"/>
</dbReference>
<feature type="region of interest" description="Disordered" evidence="2">
    <location>
        <begin position="36"/>
        <end position="62"/>
    </location>
</feature>
<dbReference type="EMBL" id="CP058909">
    <property type="protein sequence ID" value="QLH80241.1"/>
    <property type="molecule type" value="Genomic_DNA"/>
</dbReference>